<gene>
    <name evidence="1" type="ORF">IFJ97_04045</name>
</gene>
<proteinExistence type="predicted"/>
<accession>A0A8J7CEM1</accession>
<reference evidence="1 2" key="1">
    <citation type="submission" date="2020-08" db="EMBL/GenBank/DDBJ databases">
        <title>Acidobacteriota in marine sediments use diverse sulfur dissimilation pathways.</title>
        <authorList>
            <person name="Wasmund K."/>
        </authorList>
    </citation>
    <scope>NUCLEOTIDE SEQUENCE [LARGE SCALE GENOMIC DNA]</scope>
    <source>
        <strain evidence="1">MAG AM3-A</strain>
    </source>
</reference>
<protein>
    <submittedName>
        <fullName evidence="1">Uncharacterized protein</fullName>
    </submittedName>
</protein>
<dbReference type="AlphaFoldDB" id="A0A8J7CEM1"/>
<organism evidence="1 2">
    <name type="scientific">Candidatus Sulfomarinibacter kjeldsenii</name>
    <dbReference type="NCBI Taxonomy" id="2885994"/>
    <lineage>
        <taxon>Bacteria</taxon>
        <taxon>Pseudomonadati</taxon>
        <taxon>Acidobacteriota</taxon>
        <taxon>Thermoanaerobaculia</taxon>
        <taxon>Thermoanaerobaculales</taxon>
        <taxon>Candidatus Sulfomarinibacteraceae</taxon>
        <taxon>Candidatus Sulfomarinibacter</taxon>
    </lineage>
</organism>
<evidence type="ECO:0000313" key="2">
    <source>
        <dbReference type="Proteomes" id="UP000598633"/>
    </source>
</evidence>
<name>A0A8J7CEM1_9BACT</name>
<dbReference type="EMBL" id="JACXWA010000064">
    <property type="protein sequence ID" value="MBD3870512.1"/>
    <property type="molecule type" value="Genomic_DNA"/>
</dbReference>
<sequence>MTYIRVIAAGRQIRKRSGRSGSGGDACRTEDLTMAISNELSYPRPLTAEEHDLIEAMLGALRSGVGRYIGQLEEAEVAGGCGCGCPSINFSAESTVTGTKPIPVILADAESPEGVPVGIILWARGGCLSGLEVHPWDGADVIRLPHADSLRNLRTVD</sequence>
<comment type="caution">
    <text evidence="1">The sequence shown here is derived from an EMBL/GenBank/DDBJ whole genome shotgun (WGS) entry which is preliminary data.</text>
</comment>
<dbReference type="Proteomes" id="UP000598633">
    <property type="component" value="Unassembled WGS sequence"/>
</dbReference>
<evidence type="ECO:0000313" key="1">
    <source>
        <dbReference type="EMBL" id="MBD3870512.1"/>
    </source>
</evidence>